<feature type="signal peptide" evidence="5">
    <location>
        <begin position="1"/>
        <end position="27"/>
    </location>
</feature>
<evidence type="ECO:0000256" key="4">
    <source>
        <dbReference type="ARBA" id="ARBA00022807"/>
    </source>
</evidence>
<keyword evidence="2" id="KW-0645">Protease</keyword>
<dbReference type="RefSeq" id="WP_188779623.1">
    <property type="nucleotide sequence ID" value="NZ_BMKQ01000001.1"/>
</dbReference>
<dbReference type="Gene3D" id="2.30.30.40">
    <property type="entry name" value="SH3 Domains"/>
    <property type="match status" value="2"/>
</dbReference>
<dbReference type="GO" id="GO:0006508">
    <property type="term" value="P:proteolysis"/>
    <property type="evidence" value="ECO:0007669"/>
    <property type="project" value="UniProtKB-KW"/>
</dbReference>
<gene>
    <name evidence="7" type="ORF">GCM10011519_19760</name>
</gene>
<dbReference type="InterPro" id="IPR038765">
    <property type="entry name" value="Papain-like_cys_pep_sf"/>
</dbReference>
<keyword evidence="3" id="KW-0378">Hydrolase</keyword>
<dbReference type="EMBL" id="BMKQ01000001">
    <property type="protein sequence ID" value="GGF45928.1"/>
    <property type="molecule type" value="Genomic_DNA"/>
</dbReference>
<dbReference type="AlphaFoldDB" id="A0A917BJM3"/>
<dbReference type="Gene3D" id="3.90.1720.10">
    <property type="entry name" value="endopeptidase domain like (from Nostoc punctiforme)"/>
    <property type="match status" value="1"/>
</dbReference>
<accession>A0A917BJM3</accession>
<keyword evidence="5" id="KW-0732">Signal</keyword>
<sequence length="342" mass="36377">MRTPARLAAAVITAAFGASVLATPAQADGPGGGRPGDGHSDDTAVVDVSVATVWTSPDSPRPVDAPALGDPAHPTRWANAMTLAQKLDLSESNVTQTQALYGTEVHVLQRQGDWTEVAVPGQPTPKNDLGYPGWIPTTQLTTDRAYEAVADRRPFALVDEGNTTLFRDPALRHRLLRVSTNTRLPVLAQAHGRVLVATPGDGPAWLAASAVGVYRSDAQIPKATGAELVRWGKQFLGRPYVWAGRSGFGFDCSGFTGTIYQTHGITLPRDSGAQMDSPLGRTVADSDLKPGDLLFYGTPGHIHHVAMYAGDGRMIEAYSSEEPVRETAVRLGGDYAGAKRYL</sequence>
<dbReference type="PANTHER" id="PTHR47053:SF3">
    <property type="entry name" value="GAMMA-D-GLUTAMYL-L-LYSINE DIPEPTIDYL-PEPTIDASE"/>
    <property type="match status" value="1"/>
</dbReference>
<dbReference type="PROSITE" id="PS51935">
    <property type="entry name" value="NLPC_P60"/>
    <property type="match status" value="1"/>
</dbReference>
<dbReference type="InterPro" id="IPR000064">
    <property type="entry name" value="NLP_P60_dom"/>
</dbReference>
<organism evidence="7 8">
    <name type="scientific">Marmoricola endophyticus</name>
    <dbReference type="NCBI Taxonomy" id="2040280"/>
    <lineage>
        <taxon>Bacteria</taxon>
        <taxon>Bacillati</taxon>
        <taxon>Actinomycetota</taxon>
        <taxon>Actinomycetes</taxon>
        <taxon>Propionibacteriales</taxon>
        <taxon>Nocardioidaceae</taxon>
        <taxon>Marmoricola</taxon>
    </lineage>
</organism>
<dbReference type="Proteomes" id="UP000649179">
    <property type="component" value="Unassembled WGS sequence"/>
</dbReference>
<proteinExistence type="inferred from homology"/>
<comment type="similarity">
    <text evidence="1">Belongs to the peptidase C40 family.</text>
</comment>
<comment type="caution">
    <text evidence="7">The sequence shown here is derived from an EMBL/GenBank/DDBJ whole genome shotgun (WGS) entry which is preliminary data.</text>
</comment>
<dbReference type="InterPro" id="IPR051202">
    <property type="entry name" value="Peptidase_C40"/>
</dbReference>
<dbReference type="SUPFAM" id="SSF54001">
    <property type="entry name" value="Cysteine proteinases"/>
    <property type="match status" value="1"/>
</dbReference>
<dbReference type="Pfam" id="PF23795">
    <property type="entry name" value="SH3_YKFC_2nd"/>
    <property type="match status" value="1"/>
</dbReference>
<dbReference type="GO" id="GO:0008234">
    <property type="term" value="F:cysteine-type peptidase activity"/>
    <property type="evidence" value="ECO:0007669"/>
    <property type="project" value="UniProtKB-KW"/>
</dbReference>
<evidence type="ECO:0000256" key="1">
    <source>
        <dbReference type="ARBA" id="ARBA00007074"/>
    </source>
</evidence>
<dbReference type="Pfam" id="PF00877">
    <property type="entry name" value="NLPC_P60"/>
    <property type="match status" value="1"/>
</dbReference>
<protein>
    <submittedName>
        <fullName evidence="7">Peptidase P60</fullName>
    </submittedName>
</protein>
<evidence type="ECO:0000256" key="2">
    <source>
        <dbReference type="ARBA" id="ARBA00022670"/>
    </source>
</evidence>
<dbReference type="InterPro" id="IPR057812">
    <property type="entry name" value="SH3_YKFC_2nd"/>
</dbReference>
<evidence type="ECO:0000256" key="5">
    <source>
        <dbReference type="SAM" id="SignalP"/>
    </source>
</evidence>
<dbReference type="PANTHER" id="PTHR47053">
    <property type="entry name" value="MUREIN DD-ENDOPEPTIDASE MEPH-RELATED"/>
    <property type="match status" value="1"/>
</dbReference>
<evidence type="ECO:0000256" key="3">
    <source>
        <dbReference type="ARBA" id="ARBA00022801"/>
    </source>
</evidence>
<evidence type="ECO:0000313" key="8">
    <source>
        <dbReference type="Proteomes" id="UP000649179"/>
    </source>
</evidence>
<reference evidence="7" key="2">
    <citation type="submission" date="2020-09" db="EMBL/GenBank/DDBJ databases">
        <authorList>
            <person name="Sun Q."/>
            <person name="Zhou Y."/>
        </authorList>
    </citation>
    <scope>NUCLEOTIDE SEQUENCE</scope>
    <source>
        <strain evidence="7">CGMCC 1.16067</strain>
    </source>
</reference>
<feature type="domain" description="NlpC/P60" evidence="6">
    <location>
        <begin position="222"/>
        <end position="342"/>
    </location>
</feature>
<evidence type="ECO:0000313" key="7">
    <source>
        <dbReference type="EMBL" id="GGF45928.1"/>
    </source>
</evidence>
<feature type="chain" id="PRO_5037801873" evidence="5">
    <location>
        <begin position="28"/>
        <end position="342"/>
    </location>
</feature>
<keyword evidence="4" id="KW-0788">Thiol protease</keyword>
<evidence type="ECO:0000259" key="6">
    <source>
        <dbReference type="PROSITE" id="PS51935"/>
    </source>
</evidence>
<name>A0A917BJM3_9ACTN</name>
<reference evidence="7" key="1">
    <citation type="journal article" date="2014" name="Int. J. Syst. Evol. Microbiol.">
        <title>Complete genome sequence of Corynebacterium casei LMG S-19264T (=DSM 44701T), isolated from a smear-ripened cheese.</title>
        <authorList>
            <consortium name="US DOE Joint Genome Institute (JGI-PGF)"/>
            <person name="Walter F."/>
            <person name="Albersmeier A."/>
            <person name="Kalinowski J."/>
            <person name="Ruckert C."/>
        </authorList>
    </citation>
    <scope>NUCLEOTIDE SEQUENCE</scope>
    <source>
        <strain evidence="7">CGMCC 1.16067</strain>
    </source>
</reference>
<keyword evidence="8" id="KW-1185">Reference proteome</keyword>